<dbReference type="PANTHER" id="PTHR43359">
    <property type="entry name" value="FORMATE HYDROGENLYASE SUBUNIT 4"/>
    <property type="match status" value="1"/>
</dbReference>
<dbReference type="InterPro" id="IPR052561">
    <property type="entry name" value="ComplexI_Subunit1"/>
</dbReference>
<feature type="transmembrane region" description="Helical" evidence="5">
    <location>
        <begin position="140"/>
        <end position="158"/>
    </location>
</feature>
<feature type="transmembrane region" description="Helical" evidence="5">
    <location>
        <begin position="110"/>
        <end position="128"/>
    </location>
</feature>
<dbReference type="InterPro" id="IPR018086">
    <property type="entry name" value="NADH_UbQ_OxRdtase_su1_CS"/>
</dbReference>
<organism evidence="6 7">
    <name type="scientific">Aeromonas enteropelogenes</name>
    <name type="common">Aeromonas trota</name>
    <dbReference type="NCBI Taxonomy" id="29489"/>
    <lineage>
        <taxon>Bacteria</taxon>
        <taxon>Pseudomonadati</taxon>
        <taxon>Pseudomonadota</taxon>
        <taxon>Gammaproteobacteria</taxon>
        <taxon>Aeromonadales</taxon>
        <taxon>Aeromonadaceae</taxon>
        <taxon>Aeromonas</taxon>
    </lineage>
</organism>
<dbReference type="EMBL" id="JMGO02000017">
    <property type="protein sequence ID" value="KXU78682.1"/>
    <property type="molecule type" value="Genomic_DNA"/>
</dbReference>
<evidence type="ECO:0000313" key="6">
    <source>
        <dbReference type="EMBL" id="KXU78682.1"/>
    </source>
</evidence>
<evidence type="ECO:0000256" key="3">
    <source>
        <dbReference type="ARBA" id="ARBA00022989"/>
    </source>
</evidence>
<dbReference type="Proteomes" id="UP000078435">
    <property type="component" value="Unassembled WGS sequence"/>
</dbReference>
<evidence type="ECO:0000256" key="2">
    <source>
        <dbReference type="ARBA" id="ARBA00022692"/>
    </source>
</evidence>
<comment type="caution">
    <text evidence="6">The sequence shown here is derived from an EMBL/GenBank/DDBJ whole genome shotgun (WGS) entry which is preliminary data.</text>
</comment>
<dbReference type="RefSeq" id="WP_061477423.1">
    <property type="nucleotide sequence ID" value="NZ_JMGO02000017.1"/>
</dbReference>
<feature type="transmembrane region" description="Helical" evidence="5">
    <location>
        <begin position="69"/>
        <end position="90"/>
    </location>
</feature>
<feature type="transmembrane region" description="Helical" evidence="5">
    <location>
        <begin position="261"/>
        <end position="286"/>
    </location>
</feature>
<feature type="transmembrane region" description="Helical" evidence="5">
    <location>
        <begin position="178"/>
        <end position="197"/>
    </location>
</feature>
<dbReference type="GO" id="GO:0005886">
    <property type="term" value="C:plasma membrane"/>
    <property type="evidence" value="ECO:0007669"/>
    <property type="project" value="TreeGrafter"/>
</dbReference>
<evidence type="ECO:0000256" key="5">
    <source>
        <dbReference type="SAM" id="Phobius"/>
    </source>
</evidence>
<accession>A0A175VFB3</accession>
<name>A0A175VFB3_AEREN</name>
<protein>
    <submittedName>
        <fullName evidence="6">Hydrogenase 3 membrane subunit</fullName>
    </submittedName>
</protein>
<dbReference type="AlphaFoldDB" id="A0A175VFB3"/>
<keyword evidence="2 5" id="KW-0812">Transmembrane</keyword>
<gene>
    <name evidence="6" type="primary">hycD</name>
    <name evidence="6" type="ORF">LCR_03605</name>
</gene>
<feature type="transmembrane region" description="Helical" evidence="5">
    <location>
        <begin position="12"/>
        <end position="33"/>
    </location>
</feature>
<reference evidence="6 7" key="1">
    <citation type="submission" date="2016-02" db="EMBL/GenBank/DDBJ databases">
        <title>Draft genome sequence of Aeromonas trota strain 1999lcr isolated from cerebrospinal fluid (CSF).</title>
        <authorList>
            <person name="Dallagassa C.B."/>
            <person name="Prediger K.C."/>
            <person name="Weiss V.A."/>
            <person name="Assis F.E."/>
            <person name="Baura V."/>
            <person name="Cruz L.M."/>
            <person name="Souza E.M."/>
            <person name="Pedrosa F.O."/>
            <person name="Fadel-Picheth C.M."/>
        </authorList>
    </citation>
    <scope>NUCLEOTIDE SEQUENCE [LARGE SCALE GENOMIC DNA]</scope>
    <source>
        <strain evidence="6 7">1999lcr</strain>
    </source>
</reference>
<dbReference type="PANTHER" id="PTHR43359:SF1">
    <property type="entry name" value="FORMATE HYDROGENLYASE SUBUNIT 4-RELATED"/>
    <property type="match status" value="1"/>
</dbReference>
<sequence>MPVLEMPSWGMVALALTQAIVMLALAPLATGFNRVLRAKMHSRQGPGLLQDYRDIAKLLRRQEVTPEPAGIIFNLMPALLIAALLLVGMALPTLTHESPFPIAGDLITDIYLFAIFRFFFSLSGLDSGSMFAGIGARRELTLGILVEPILVLACFIMAMMVGSSDLGNISSYVATQPLAAPIATLLAGAACAFAVFVEMGKLPFDCAEAEQELQEGPLTEYSGTGLALLKLSIGLKQLVVVQLFLVIFLPFGKAANWSLPALIGAALILACKLLVAFLLAGIIENAMARTQFVRTHKLTRYGLGLALLALLAYLVGV</sequence>
<evidence type="ECO:0000256" key="4">
    <source>
        <dbReference type="ARBA" id="ARBA00023136"/>
    </source>
</evidence>
<evidence type="ECO:0000256" key="1">
    <source>
        <dbReference type="ARBA" id="ARBA00004141"/>
    </source>
</evidence>
<dbReference type="PROSITE" id="PS00667">
    <property type="entry name" value="COMPLEX1_ND1_1"/>
    <property type="match status" value="1"/>
</dbReference>
<dbReference type="InterPro" id="IPR001694">
    <property type="entry name" value="NADH_UbQ_OxRdtase_su1/FPO"/>
</dbReference>
<comment type="subcellular location">
    <subcellularLocation>
        <location evidence="1">Membrane</location>
        <topology evidence="1">Multi-pass membrane protein</topology>
    </subcellularLocation>
</comment>
<dbReference type="OrthoDB" id="9778499at2"/>
<dbReference type="Pfam" id="PF00146">
    <property type="entry name" value="NADHdh"/>
    <property type="match status" value="1"/>
</dbReference>
<keyword evidence="4 5" id="KW-0472">Membrane</keyword>
<dbReference type="STRING" id="29489.VL01_04645"/>
<feature type="transmembrane region" description="Helical" evidence="5">
    <location>
        <begin position="298"/>
        <end position="316"/>
    </location>
</feature>
<evidence type="ECO:0000313" key="7">
    <source>
        <dbReference type="Proteomes" id="UP000078435"/>
    </source>
</evidence>
<keyword evidence="3 5" id="KW-1133">Transmembrane helix</keyword>
<proteinExistence type="predicted"/>